<evidence type="ECO:0000313" key="4">
    <source>
        <dbReference type="EMBL" id="RHA85242.1"/>
    </source>
</evidence>
<evidence type="ECO:0000313" key="6">
    <source>
        <dbReference type="EMBL" id="RHE89293.1"/>
    </source>
</evidence>
<gene>
    <name evidence="6" type="ORF">DW707_18430</name>
    <name evidence="5" type="ORF">DW813_08255</name>
    <name evidence="4" type="ORF">DW914_14250</name>
    <name evidence="3" type="ORF">DWY29_16285</name>
    <name evidence="2" type="ORF">DWY96_07455</name>
    <name evidence="1" type="ORF">ERS852392_01969</name>
</gene>
<evidence type="ECO:0000313" key="9">
    <source>
        <dbReference type="Proteomes" id="UP000283492"/>
    </source>
</evidence>
<protein>
    <submittedName>
        <fullName evidence="1">Cyclic lactone autoinducer peptide</fullName>
    </submittedName>
</protein>
<evidence type="ECO:0000313" key="11">
    <source>
        <dbReference type="Proteomes" id="UP000285820"/>
    </source>
</evidence>
<dbReference type="EMBL" id="QRTF01000013">
    <property type="protein sequence ID" value="RGQ50008.1"/>
    <property type="molecule type" value="Genomic_DNA"/>
</dbReference>
<dbReference type="EMBL" id="CYYR01000012">
    <property type="protein sequence ID" value="CUO02616.1"/>
    <property type="molecule type" value="Genomic_DNA"/>
</dbReference>
<dbReference type="GeneID" id="75164277"/>
<evidence type="ECO:0000313" key="7">
    <source>
        <dbReference type="Proteomes" id="UP000095395"/>
    </source>
</evidence>
<dbReference type="RefSeq" id="WP_007884217.1">
    <property type="nucleotide sequence ID" value="NZ_CABJFX010000030.1"/>
</dbReference>
<dbReference type="Proteomes" id="UP000283492">
    <property type="component" value="Unassembled WGS sequence"/>
</dbReference>
<accession>A0A174BSU0</accession>
<evidence type="ECO:0000313" key="2">
    <source>
        <dbReference type="EMBL" id="RGQ50008.1"/>
    </source>
</evidence>
<evidence type="ECO:0000313" key="5">
    <source>
        <dbReference type="EMBL" id="RHD03724.1"/>
    </source>
</evidence>
<dbReference type="Proteomes" id="UP000285820">
    <property type="component" value="Unassembled WGS sequence"/>
</dbReference>
<dbReference type="Proteomes" id="UP000286271">
    <property type="component" value="Unassembled WGS sequence"/>
</dbReference>
<evidence type="ECO:0000313" key="8">
    <source>
        <dbReference type="Proteomes" id="UP000266391"/>
    </source>
</evidence>
<dbReference type="EMBL" id="QSFX01000030">
    <property type="protein sequence ID" value="RHA85242.1"/>
    <property type="molecule type" value="Genomic_DNA"/>
</dbReference>
<dbReference type="EMBL" id="QSIQ01000010">
    <property type="protein sequence ID" value="RHD03724.1"/>
    <property type="molecule type" value="Genomic_DNA"/>
</dbReference>
<organism evidence="1 7">
    <name type="scientific">Roseburia inulinivorans</name>
    <dbReference type="NCBI Taxonomy" id="360807"/>
    <lineage>
        <taxon>Bacteria</taxon>
        <taxon>Bacillati</taxon>
        <taxon>Bacillota</taxon>
        <taxon>Clostridia</taxon>
        <taxon>Lachnospirales</taxon>
        <taxon>Lachnospiraceae</taxon>
        <taxon>Roseburia</taxon>
    </lineage>
</organism>
<reference evidence="8 9" key="2">
    <citation type="submission" date="2018-08" db="EMBL/GenBank/DDBJ databases">
        <title>A genome reference for cultivated species of the human gut microbiota.</title>
        <authorList>
            <person name="Zou Y."/>
            <person name="Xue W."/>
            <person name="Luo G."/>
        </authorList>
    </citation>
    <scope>NUCLEOTIDE SEQUENCE [LARGE SCALE GENOMIC DNA]</scope>
    <source>
        <strain evidence="3 11">AF24-4</strain>
        <strain evidence="2 10">AF28-15</strain>
        <strain evidence="6 12">AM27-11</strain>
        <strain evidence="5 8">AM32-8LB</strain>
        <strain evidence="4 9">AM42-1AC</strain>
    </source>
</reference>
<dbReference type="AlphaFoldDB" id="A0A174BSU0"/>
<dbReference type="Proteomes" id="UP000095395">
    <property type="component" value="Unassembled WGS sequence"/>
</dbReference>
<proteinExistence type="predicted"/>
<dbReference type="EMBL" id="QSKW01000070">
    <property type="protein sequence ID" value="RHE89293.1"/>
    <property type="molecule type" value="Genomic_DNA"/>
</dbReference>
<evidence type="ECO:0000313" key="1">
    <source>
        <dbReference type="EMBL" id="CUO02616.1"/>
    </source>
</evidence>
<dbReference type="EMBL" id="QRUN01000045">
    <property type="protein sequence ID" value="RGR64187.1"/>
    <property type="molecule type" value="Genomic_DNA"/>
</dbReference>
<sequence length="46" mass="5303">MSNNIKKELLGLMQKAVKLEVEKNGNEASRYCPVILHQPKRPKKLK</sequence>
<dbReference type="Proteomes" id="UP000266391">
    <property type="component" value="Unassembled WGS sequence"/>
</dbReference>
<dbReference type="InterPro" id="IPR009229">
    <property type="entry name" value="AgrD"/>
</dbReference>
<name>A0A174BSU0_9FIRM</name>
<evidence type="ECO:0000313" key="3">
    <source>
        <dbReference type="EMBL" id="RGR64187.1"/>
    </source>
</evidence>
<evidence type="ECO:0000313" key="12">
    <source>
        <dbReference type="Proteomes" id="UP000286271"/>
    </source>
</evidence>
<reference evidence="1 7" key="1">
    <citation type="submission" date="2015-09" db="EMBL/GenBank/DDBJ databases">
        <authorList>
            <consortium name="Pathogen Informatics"/>
        </authorList>
    </citation>
    <scope>NUCLEOTIDE SEQUENCE [LARGE SCALE GENOMIC DNA]</scope>
    <source>
        <strain evidence="1 7">2789STDY5608835</strain>
    </source>
</reference>
<dbReference type="NCBIfam" id="TIGR04223">
    <property type="entry name" value="quorum_AgrD"/>
    <property type="match status" value="1"/>
</dbReference>
<evidence type="ECO:0000313" key="10">
    <source>
        <dbReference type="Proteomes" id="UP000283738"/>
    </source>
</evidence>
<dbReference type="Proteomes" id="UP000283738">
    <property type="component" value="Unassembled WGS sequence"/>
</dbReference>